<evidence type="ECO:0000259" key="1">
    <source>
        <dbReference type="Pfam" id="PF00144"/>
    </source>
</evidence>
<proteinExistence type="predicted"/>
<evidence type="ECO:0000313" key="2">
    <source>
        <dbReference type="EMBL" id="MXO66875.1"/>
    </source>
</evidence>
<comment type="caution">
    <text evidence="2">The sequence shown here is derived from an EMBL/GenBank/DDBJ whole genome shotgun (WGS) entry which is preliminary data.</text>
</comment>
<dbReference type="EMBL" id="WTYT01000006">
    <property type="protein sequence ID" value="MXO66875.1"/>
    <property type="molecule type" value="Genomic_DNA"/>
</dbReference>
<dbReference type="AlphaFoldDB" id="A0A6I4TAT8"/>
<dbReference type="InterPro" id="IPR001466">
    <property type="entry name" value="Beta-lactam-related"/>
</dbReference>
<dbReference type="PANTHER" id="PTHR43283">
    <property type="entry name" value="BETA-LACTAMASE-RELATED"/>
    <property type="match status" value="1"/>
</dbReference>
<dbReference type="Pfam" id="PF00144">
    <property type="entry name" value="Beta-lactamase"/>
    <property type="match status" value="1"/>
</dbReference>
<sequence>MQLSDELFLSRRGILRGGAIAALAGMFPVHGAFAQQRQAWPKVEALLANYVSDRKVANMVAGLGIGAEAPQFLAQGSDSLKGDRTADSRSLYRIYSMTKPITGMAAMILVDQGKLQLDQPISDFLPKFARMQVQKVYDGPVSEDNLEPAVRPITIRHLLTHTAGLGYSIVQQGPIAEAYKEAGLTPFQVTRNAAMPAFAGTPAPSLEVFADRLADMPLVYQPGTHWSYSVGLDLLGRIIEIVSGQTFDGFLQDHILGPCGMVDTSFTVPRAKADRLTTNYIVAGSMLLPIDSAENSIFFDPPAFPFGGAGLVSTPADYDRFLKMLVGYGNLDGKRVMSEAAIRLGTSDLFPKTMDGADEFSKSAGFGAGGRVGRGAEAGSYGWSGAAGTVAFADLKHGLRAGLFTQYMPSQAYPLTSAFPDAVKSDLGGAALSRDTGMSE</sequence>
<dbReference type="RefSeq" id="WP_160737310.1">
    <property type="nucleotide sequence ID" value="NZ_WTYT01000006.1"/>
</dbReference>
<dbReference type="Gene3D" id="3.40.710.10">
    <property type="entry name" value="DD-peptidase/beta-lactamase superfamily"/>
    <property type="match status" value="1"/>
</dbReference>
<dbReference type="Proteomes" id="UP000438476">
    <property type="component" value="Unassembled WGS sequence"/>
</dbReference>
<keyword evidence="2" id="KW-0378">Hydrolase</keyword>
<protein>
    <submittedName>
        <fullName evidence="2">Serine hydrolase</fullName>
    </submittedName>
</protein>
<keyword evidence="3" id="KW-1185">Reference proteome</keyword>
<dbReference type="InterPro" id="IPR006311">
    <property type="entry name" value="TAT_signal"/>
</dbReference>
<dbReference type="InterPro" id="IPR012338">
    <property type="entry name" value="Beta-lactam/transpept-like"/>
</dbReference>
<dbReference type="GO" id="GO:0016787">
    <property type="term" value="F:hydrolase activity"/>
    <property type="evidence" value="ECO:0007669"/>
    <property type="project" value="UniProtKB-KW"/>
</dbReference>
<organism evidence="2 3">
    <name type="scientific">Altericroceibacterium endophyticum</name>
    <dbReference type="NCBI Taxonomy" id="1808508"/>
    <lineage>
        <taxon>Bacteria</taxon>
        <taxon>Pseudomonadati</taxon>
        <taxon>Pseudomonadota</taxon>
        <taxon>Alphaproteobacteria</taxon>
        <taxon>Sphingomonadales</taxon>
        <taxon>Erythrobacteraceae</taxon>
        <taxon>Altericroceibacterium</taxon>
    </lineage>
</organism>
<reference evidence="2 3" key="1">
    <citation type="submission" date="2019-12" db="EMBL/GenBank/DDBJ databases">
        <title>Genomic-based taxomic classification of the family Erythrobacteraceae.</title>
        <authorList>
            <person name="Xu L."/>
        </authorList>
    </citation>
    <scope>NUCLEOTIDE SEQUENCE [LARGE SCALE GENOMIC DNA]</scope>
    <source>
        <strain evidence="2 3">LMG 29518</strain>
    </source>
</reference>
<dbReference type="PROSITE" id="PS51318">
    <property type="entry name" value="TAT"/>
    <property type="match status" value="1"/>
</dbReference>
<dbReference type="SUPFAM" id="SSF56601">
    <property type="entry name" value="beta-lactamase/transpeptidase-like"/>
    <property type="match status" value="1"/>
</dbReference>
<dbReference type="PANTHER" id="PTHR43283:SF3">
    <property type="entry name" value="BETA-LACTAMASE FAMILY PROTEIN (AFU_ORTHOLOGUE AFUA_5G07500)"/>
    <property type="match status" value="1"/>
</dbReference>
<name>A0A6I4TAT8_9SPHN</name>
<dbReference type="OrthoDB" id="9808046at2"/>
<accession>A0A6I4TAT8</accession>
<dbReference type="InterPro" id="IPR050789">
    <property type="entry name" value="Diverse_Enzym_Activities"/>
</dbReference>
<feature type="domain" description="Beta-lactamase-related" evidence="1">
    <location>
        <begin position="45"/>
        <end position="410"/>
    </location>
</feature>
<gene>
    <name evidence="2" type="ORF">GRI91_14005</name>
</gene>
<evidence type="ECO:0000313" key="3">
    <source>
        <dbReference type="Proteomes" id="UP000438476"/>
    </source>
</evidence>